<feature type="non-terminal residue" evidence="2">
    <location>
        <position position="149"/>
    </location>
</feature>
<evidence type="ECO:0000256" key="1">
    <source>
        <dbReference type="SAM" id="MobiDB-lite"/>
    </source>
</evidence>
<feature type="non-terminal residue" evidence="2">
    <location>
        <position position="1"/>
    </location>
</feature>
<dbReference type="EMBL" id="UINC01086224">
    <property type="protein sequence ID" value="SVC34486.1"/>
    <property type="molecule type" value="Genomic_DNA"/>
</dbReference>
<name>A0A382LCR9_9ZZZZ</name>
<gene>
    <name evidence="2" type="ORF">METZ01_LOCUS287340</name>
</gene>
<sequence length="149" mass="16474">MSEAEETLIEETPAEETTTEEAPVEAAAEGEKPEWLKEKYNSVEDQAKAYGELEKKFGGFTGSPEGEFDLTLPEGVEGEFDKDDSRLIWFKEAAKAANMNQETFSSILHGWIKQEVEDTAGSREAEIKALGSNAQARLRDLGDWGKANL</sequence>
<dbReference type="AlphaFoldDB" id="A0A382LCR9"/>
<feature type="compositionally biased region" description="Acidic residues" evidence="1">
    <location>
        <begin position="1"/>
        <end position="23"/>
    </location>
</feature>
<reference evidence="2" key="1">
    <citation type="submission" date="2018-05" db="EMBL/GenBank/DDBJ databases">
        <authorList>
            <person name="Lanie J.A."/>
            <person name="Ng W.-L."/>
            <person name="Kazmierczak K.M."/>
            <person name="Andrzejewski T.M."/>
            <person name="Davidsen T.M."/>
            <person name="Wayne K.J."/>
            <person name="Tettelin H."/>
            <person name="Glass J.I."/>
            <person name="Rusch D."/>
            <person name="Podicherti R."/>
            <person name="Tsui H.-C.T."/>
            <person name="Winkler M.E."/>
        </authorList>
    </citation>
    <scope>NUCLEOTIDE SEQUENCE</scope>
</reference>
<protein>
    <submittedName>
        <fullName evidence="2">Uncharacterized protein</fullName>
    </submittedName>
</protein>
<organism evidence="2">
    <name type="scientific">marine metagenome</name>
    <dbReference type="NCBI Taxonomy" id="408172"/>
    <lineage>
        <taxon>unclassified sequences</taxon>
        <taxon>metagenomes</taxon>
        <taxon>ecological metagenomes</taxon>
    </lineage>
</organism>
<accession>A0A382LCR9</accession>
<evidence type="ECO:0000313" key="2">
    <source>
        <dbReference type="EMBL" id="SVC34486.1"/>
    </source>
</evidence>
<proteinExistence type="predicted"/>
<feature type="region of interest" description="Disordered" evidence="1">
    <location>
        <begin position="1"/>
        <end position="33"/>
    </location>
</feature>